<dbReference type="SUPFAM" id="SSF52540">
    <property type="entry name" value="P-loop containing nucleoside triphosphate hydrolases"/>
    <property type="match status" value="2"/>
</dbReference>
<dbReference type="SMART" id="SM00487">
    <property type="entry name" value="DEXDc"/>
    <property type="match status" value="1"/>
</dbReference>
<dbReference type="SMART" id="SM00490">
    <property type="entry name" value="HELICc"/>
    <property type="match status" value="1"/>
</dbReference>
<dbReference type="RefSeq" id="WP_164452395.1">
    <property type="nucleotide sequence ID" value="NZ_JAAIJQ010000019.1"/>
</dbReference>
<dbReference type="InterPro" id="IPR027417">
    <property type="entry name" value="P-loop_NTPase"/>
</dbReference>
<feature type="domain" description="Helicase ATP-binding" evidence="3">
    <location>
        <begin position="932"/>
        <end position="1088"/>
    </location>
</feature>
<keyword evidence="1" id="KW-0378">Hydrolase</keyword>
<keyword evidence="6" id="KW-1185">Reference proteome</keyword>
<dbReference type="InterPro" id="IPR001650">
    <property type="entry name" value="Helicase_C-like"/>
</dbReference>
<organism evidence="5 6">
    <name type="scientific">Thiorhodococcus minor</name>
    <dbReference type="NCBI Taxonomy" id="57489"/>
    <lineage>
        <taxon>Bacteria</taxon>
        <taxon>Pseudomonadati</taxon>
        <taxon>Pseudomonadota</taxon>
        <taxon>Gammaproteobacteria</taxon>
        <taxon>Chromatiales</taxon>
        <taxon>Chromatiaceae</taxon>
        <taxon>Thiorhodococcus</taxon>
    </lineage>
</organism>
<dbReference type="CDD" id="cd18793">
    <property type="entry name" value="SF2_C_SNF"/>
    <property type="match status" value="1"/>
</dbReference>
<dbReference type="PROSITE" id="PS51192">
    <property type="entry name" value="HELICASE_ATP_BIND_1"/>
    <property type="match status" value="1"/>
</dbReference>
<comment type="caution">
    <text evidence="5">The sequence shown here is derived from an EMBL/GenBank/DDBJ whole genome shotgun (WGS) entry which is preliminary data.</text>
</comment>
<dbReference type="Pfam" id="PF00271">
    <property type="entry name" value="Helicase_C"/>
    <property type="match status" value="1"/>
</dbReference>
<dbReference type="PANTHER" id="PTHR10799">
    <property type="entry name" value="SNF2/RAD54 HELICASE FAMILY"/>
    <property type="match status" value="1"/>
</dbReference>
<dbReference type="Proteomes" id="UP000483379">
    <property type="component" value="Unassembled WGS sequence"/>
</dbReference>
<evidence type="ECO:0000256" key="2">
    <source>
        <dbReference type="ARBA" id="ARBA00022806"/>
    </source>
</evidence>
<evidence type="ECO:0000259" key="3">
    <source>
        <dbReference type="PROSITE" id="PS51192"/>
    </source>
</evidence>
<evidence type="ECO:0000313" key="6">
    <source>
        <dbReference type="Proteomes" id="UP000483379"/>
    </source>
</evidence>
<gene>
    <name evidence="5" type="ORF">G3446_08440</name>
</gene>
<dbReference type="PROSITE" id="PS51194">
    <property type="entry name" value="HELICASE_CTER"/>
    <property type="match status" value="1"/>
</dbReference>
<evidence type="ECO:0000259" key="4">
    <source>
        <dbReference type="PROSITE" id="PS51194"/>
    </source>
</evidence>
<dbReference type="InterPro" id="IPR000330">
    <property type="entry name" value="SNF2_N"/>
</dbReference>
<feature type="domain" description="Helicase C-terminal" evidence="4">
    <location>
        <begin position="1215"/>
        <end position="1369"/>
    </location>
</feature>
<dbReference type="Pfam" id="PF00176">
    <property type="entry name" value="SNF2-rel_dom"/>
    <property type="match status" value="1"/>
</dbReference>
<reference evidence="5 6" key="1">
    <citation type="submission" date="2020-02" db="EMBL/GenBank/DDBJ databases">
        <title>Genome sequences of Thiorhodococcus mannitoliphagus and Thiorhodococcus minor, purple sulfur photosynthetic bacteria in the gammaproteobacterial family, Chromatiaceae.</title>
        <authorList>
            <person name="Aviles F.A."/>
            <person name="Meyer T.E."/>
            <person name="Kyndt J.A."/>
        </authorList>
    </citation>
    <scope>NUCLEOTIDE SEQUENCE [LARGE SCALE GENOMIC DNA]</scope>
    <source>
        <strain evidence="5 6">DSM 11518</strain>
    </source>
</reference>
<proteinExistence type="predicted"/>
<dbReference type="GO" id="GO:0016787">
    <property type="term" value="F:hydrolase activity"/>
    <property type="evidence" value="ECO:0007669"/>
    <property type="project" value="UniProtKB-KW"/>
</dbReference>
<accession>A0A6M0JXM7</accession>
<evidence type="ECO:0000313" key="5">
    <source>
        <dbReference type="EMBL" id="NEV61919.1"/>
    </source>
</evidence>
<dbReference type="InterPro" id="IPR049730">
    <property type="entry name" value="SNF2/RAD54-like_C"/>
</dbReference>
<dbReference type="CDD" id="cd18012">
    <property type="entry name" value="DEXQc_arch_SWI2_SNF2"/>
    <property type="match status" value="1"/>
</dbReference>
<dbReference type="InterPro" id="IPR014001">
    <property type="entry name" value="Helicase_ATP-bd"/>
</dbReference>
<sequence>MSPTNDCYETLGADERRILQVLSVVYEPIKQTLLQQVLKILDWRDENGRPLAELMAKPLRERLLGLGCLVEGKHGLSCPPKLAEPLTRETVKEGHFEQIVSAAEQVVSSVPNLGWQETQVHRSTRRLRNALYAGREEEVLRMLGMGSLKPGAPVRFRSVEPLSQICLRSPDDGWLATLTPRLRVLALGPALVEAGYQLRFDPELVELAPRMLTPLLDDEPEAAVMLAERYLLEGRPDQAAPILSGRVSPETLPLIGWLHFIQGRYEEALGVFDLHLTTQRRQTRKRNLYIQGLAGVFHLLALLRRGTAEDFQTIERQVNIALRAPVTDRLESLFRILSELTGILSGRLRFYEAVWMRGHRSVGRPYELLFQALALHWLGERPEAAMVDELATQHFAAIGAGASWYAWASLDVLHALGREIDREGLPPRPEDVPSLAGLLVPKSTWEIALEALKGLGSGDEGRASVEPEADRRMAWVLSLYGGEGQLEPREQKRTKRGGWTQGRPVALARLVESPEEFDYLTDEDKRILAAITQEREQSWYGNYGRVYYRLDGERALLAAVGHPRVFRPGVMDAPLELVPAGPVLEVVKRKSDILVRLNPFPPEASDLLIENVGPHRLRLVRFDASHRRIAKLVGFDGLKVPPSGKDKVLESIAAVAPLLTVHSAIGGTEHLAEAVEPDVRPYVHLSPVDEGLTLELFMQPLGDKGPRLQPGQGMANLFGEVDGRAVQTTRDLVGERRAAKAVLDACPALAGQDGWAWTLETSEEALTALEQLHALGDAVVLQWPEGKRIGLSQTAQLGSMRVSVGKQRDWLGLDGELGLDDGRVLGMKQLLELVQASPGRFIKLGEREFVALSEELRRRLDNLAGLTERGRFHPLAAAAIDESLNGMEVKRSAQWEATLKRLEEVRELEPELPSTLQAELRDYQLEGFRWLARLAHWGAGACLADDMGLGKTLQALAVILSRAPEGPTLVLAPMSVCANWVAEASRFAPTLRPQRFGGGDRERMLKDAGPFDLIVSSYGLLQTEGERLAGVRWATVVADEAQAFKNATTKRSQAIMKLDAGFRMITTGTPIENHLGELWNLFRFINPGLLGSLETFNERFAIPIEQHKSSAARKRLRQLLRPFILRRLKSEVLSELPPRTEITLELELGSAESALYEALRRQAMERLESAEDSPGQRRMQLLAEIMKLRRACCHPKLVLPDSELASAKLDAFGDILDELLDNRHKALVFSQFVDHLSLIRAYLDGRGISYQYLDGSTSEKKRKDAVAAFQAGEGDLFLISLRAGGSGLNLTAADYVIHMDPWWNPAVEDQASDRAHRIGQERPVTIYRLVTKGTIEQKILDLHAAKRDLADDLLEGAGEGGRLGYEEMLALIQDSAG</sequence>
<keyword evidence="2 5" id="KW-0547">Nucleotide-binding</keyword>
<protein>
    <submittedName>
        <fullName evidence="5">DEAD/DEAH box helicase</fullName>
    </submittedName>
</protein>
<dbReference type="Gene3D" id="3.40.50.10810">
    <property type="entry name" value="Tandem AAA-ATPase domain"/>
    <property type="match status" value="1"/>
</dbReference>
<name>A0A6M0JXM7_9GAMM</name>
<keyword evidence="2 5" id="KW-0067">ATP-binding</keyword>
<evidence type="ECO:0000256" key="1">
    <source>
        <dbReference type="ARBA" id="ARBA00022801"/>
    </source>
</evidence>
<dbReference type="GO" id="GO:0004386">
    <property type="term" value="F:helicase activity"/>
    <property type="evidence" value="ECO:0007669"/>
    <property type="project" value="UniProtKB-KW"/>
</dbReference>
<dbReference type="EMBL" id="JAAIJQ010000019">
    <property type="protein sequence ID" value="NEV61919.1"/>
    <property type="molecule type" value="Genomic_DNA"/>
</dbReference>
<keyword evidence="2 5" id="KW-0347">Helicase</keyword>
<dbReference type="GO" id="GO:0005524">
    <property type="term" value="F:ATP binding"/>
    <property type="evidence" value="ECO:0007669"/>
    <property type="project" value="InterPro"/>
</dbReference>
<dbReference type="InterPro" id="IPR038718">
    <property type="entry name" value="SNF2-like_sf"/>
</dbReference>
<dbReference type="Gene3D" id="3.40.50.300">
    <property type="entry name" value="P-loop containing nucleotide triphosphate hydrolases"/>
    <property type="match status" value="1"/>
</dbReference>